<evidence type="ECO:0000313" key="10">
    <source>
        <dbReference type="EMBL" id="RED86239.1"/>
    </source>
</evidence>
<dbReference type="InterPro" id="IPR051449">
    <property type="entry name" value="ABC-2_transporter_component"/>
</dbReference>
<dbReference type="Proteomes" id="UP000256977">
    <property type="component" value="Unassembled WGS sequence"/>
</dbReference>
<keyword evidence="4" id="KW-1003">Cell membrane</keyword>
<protein>
    <submittedName>
        <fullName evidence="10">ABC-2 type transport system permease protein</fullName>
    </submittedName>
</protein>
<dbReference type="GO" id="GO:0005886">
    <property type="term" value="C:plasma membrane"/>
    <property type="evidence" value="ECO:0007669"/>
    <property type="project" value="UniProtKB-SubCell"/>
</dbReference>
<dbReference type="RefSeq" id="WP_181917489.1">
    <property type="nucleotide sequence ID" value="NZ_QRDZ01000003.1"/>
</dbReference>
<feature type="transmembrane region" description="Helical" evidence="8">
    <location>
        <begin position="236"/>
        <end position="263"/>
    </location>
</feature>
<feature type="transmembrane region" description="Helical" evidence="8">
    <location>
        <begin position="358"/>
        <end position="380"/>
    </location>
</feature>
<reference evidence="10 11" key="1">
    <citation type="submission" date="2018-07" db="EMBL/GenBank/DDBJ databases">
        <title>Genomic Encyclopedia of Type Strains, Phase III (KMG-III): the genomes of soil and plant-associated and newly described type strains.</title>
        <authorList>
            <person name="Whitman W."/>
        </authorList>
    </citation>
    <scope>NUCLEOTIDE SEQUENCE [LARGE SCALE GENOMIC DNA]</scope>
    <source>
        <strain evidence="10 11">CECT 7287</strain>
    </source>
</reference>
<dbReference type="AlphaFoldDB" id="A0A3D9KIM7"/>
<feature type="transmembrane region" description="Helical" evidence="8">
    <location>
        <begin position="21"/>
        <end position="40"/>
    </location>
</feature>
<feature type="transmembrane region" description="Helical" evidence="8">
    <location>
        <begin position="191"/>
        <end position="215"/>
    </location>
</feature>
<evidence type="ECO:0000256" key="6">
    <source>
        <dbReference type="ARBA" id="ARBA00022989"/>
    </source>
</evidence>
<keyword evidence="5 8" id="KW-0812">Transmembrane</keyword>
<evidence type="ECO:0000256" key="5">
    <source>
        <dbReference type="ARBA" id="ARBA00022692"/>
    </source>
</evidence>
<dbReference type="Gene3D" id="3.40.1710.10">
    <property type="entry name" value="abc type-2 transporter like domain"/>
    <property type="match status" value="1"/>
</dbReference>
<evidence type="ECO:0000256" key="3">
    <source>
        <dbReference type="ARBA" id="ARBA00022448"/>
    </source>
</evidence>
<gene>
    <name evidence="10" type="ORF">DFP98_10392</name>
</gene>
<evidence type="ECO:0000256" key="8">
    <source>
        <dbReference type="SAM" id="Phobius"/>
    </source>
</evidence>
<comment type="subcellular location">
    <subcellularLocation>
        <location evidence="1">Cell membrane</location>
        <topology evidence="1">Multi-pass membrane protein</topology>
    </subcellularLocation>
</comment>
<keyword evidence="7 8" id="KW-0472">Membrane</keyword>
<keyword evidence="6 8" id="KW-1133">Transmembrane helix</keyword>
<dbReference type="InterPro" id="IPR047817">
    <property type="entry name" value="ABC2_TM_bact-type"/>
</dbReference>
<dbReference type="PROSITE" id="PS51012">
    <property type="entry name" value="ABC_TM2"/>
    <property type="match status" value="1"/>
</dbReference>
<dbReference type="InterPro" id="IPR013525">
    <property type="entry name" value="ABC2_TM"/>
</dbReference>
<keyword evidence="11" id="KW-1185">Reference proteome</keyword>
<dbReference type="Pfam" id="PF12698">
    <property type="entry name" value="ABC2_membrane_3"/>
    <property type="match status" value="1"/>
</dbReference>
<evidence type="ECO:0000256" key="7">
    <source>
        <dbReference type="ARBA" id="ARBA00023136"/>
    </source>
</evidence>
<feature type="transmembrane region" description="Helical" evidence="8">
    <location>
        <begin position="308"/>
        <end position="326"/>
    </location>
</feature>
<evidence type="ECO:0000256" key="4">
    <source>
        <dbReference type="ARBA" id="ARBA00022475"/>
    </source>
</evidence>
<dbReference type="EMBL" id="QRDZ01000003">
    <property type="protein sequence ID" value="RED86239.1"/>
    <property type="molecule type" value="Genomic_DNA"/>
</dbReference>
<evidence type="ECO:0000256" key="1">
    <source>
        <dbReference type="ARBA" id="ARBA00004651"/>
    </source>
</evidence>
<accession>A0A3D9KIM7</accession>
<keyword evidence="3" id="KW-0813">Transport</keyword>
<organism evidence="10 11">
    <name type="scientific">Cohnella phaseoli</name>
    <dbReference type="NCBI Taxonomy" id="456490"/>
    <lineage>
        <taxon>Bacteria</taxon>
        <taxon>Bacillati</taxon>
        <taxon>Bacillota</taxon>
        <taxon>Bacilli</taxon>
        <taxon>Bacillales</taxon>
        <taxon>Paenibacillaceae</taxon>
        <taxon>Cohnella</taxon>
    </lineage>
</organism>
<evidence type="ECO:0000256" key="2">
    <source>
        <dbReference type="ARBA" id="ARBA00007783"/>
    </source>
</evidence>
<evidence type="ECO:0000259" key="9">
    <source>
        <dbReference type="PROSITE" id="PS51012"/>
    </source>
</evidence>
<dbReference type="PANTHER" id="PTHR30294">
    <property type="entry name" value="MEMBRANE COMPONENT OF ABC TRANSPORTER YHHJ-RELATED"/>
    <property type="match status" value="1"/>
</dbReference>
<comment type="caution">
    <text evidence="10">The sequence shown here is derived from an EMBL/GenBank/DDBJ whole genome shotgun (WGS) entry which is preliminary data.</text>
</comment>
<feature type="domain" description="ABC transmembrane type-2" evidence="9">
    <location>
        <begin position="149"/>
        <end position="383"/>
    </location>
</feature>
<comment type="similarity">
    <text evidence="2">Belongs to the ABC-2 integral membrane protein family.</text>
</comment>
<evidence type="ECO:0000313" key="11">
    <source>
        <dbReference type="Proteomes" id="UP000256977"/>
    </source>
</evidence>
<proteinExistence type="inferred from homology"/>
<feature type="transmembrane region" description="Helical" evidence="8">
    <location>
        <begin position="269"/>
        <end position="296"/>
    </location>
</feature>
<dbReference type="GO" id="GO:0140359">
    <property type="term" value="F:ABC-type transporter activity"/>
    <property type="evidence" value="ECO:0007669"/>
    <property type="project" value="InterPro"/>
</dbReference>
<sequence>MKSLIIARLQIRRTVGNRKALLTLVLLPILIISGIVGLFGRTTGERIPVALLNEDGGWLGQHVAAAIRSDEIYDLLEQNGASSDLEQLKSKVYDGEWGALVYIPPGFTDRLLSGEETAVQLIRKNEKQWNVSLSLALSETTDRLAGSIALAAAAEERPENREALARTLLERQTTEGLRVERERLVHETDNAYVLVVGLMLLFVMMLVNQSIHGVVEDRDNRTMARMFVAPIRAIEIAVGNFLGCFLLGTLQLVLILIVTRYVIGFDLGVPFGVLLSVMECFLLAAVGLSSAAAALVKNSAMLGSINNMIVIPTCMIGGCFWPLAMMPEFMQKLANFTPQRWAIAALDQASSGQTLSGIGLQLGVLALFAAVLLAFGSYALRPAER</sequence>
<name>A0A3D9KIM7_9BACL</name>
<dbReference type="PANTHER" id="PTHR30294:SF45">
    <property type="entry name" value="LINEARMYCIN RESISTANCE PERMEASE PROTEIN LNRN"/>
    <property type="match status" value="1"/>
</dbReference>